<proteinExistence type="predicted"/>
<evidence type="ECO:0000313" key="1">
    <source>
        <dbReference type="EMBL" id="ENZ12430.1"/>
    </source>
</evidence>
<sequence>MYQYYISAATNVGYVSFVYKLDFKMDSVENIKKVYDMLEESGITNPTILFFNQLN</sequence>
<gene>
    <name evidence="1" type="ORF">HMPREF1090_03556</name>
</gene>
<protein>
    <submittedName>
        <fullName evidence="1">Uncharacterized protein</fullName>
    </submittedName>
</protein>
<dbReference type="Proteomes" id="UP000013085">
    <property type="component" value="Unassembled WGS sequence"/>
</dbReference>
<organism evidence="1 2">
    <name type="scientific">[Clostridium] clostridioforme 90A8</name>
    <dbReference type="NCBI Taxonomy" id="999408"/>
    <lineage>
        <taxon>Bacteria</taxon>
        <taxon>Bacillati</taxon>
        <taxon>Bacillota</taxon>
        <taxon>Clostridia</taxon>
        <taxon>Lachnospirales</taxon>
        <taxon>Lachnospiraceae</taxon>
        <taxon>Enterocloster</taxon>
    </lineage>
</organism>
<comment type="caution">
    <text evidence="1">The sequence shown here is derived from an EMBL/GenBank/DDBJ whole genome shotgun (WGS) entry which is preliminary data.</text>
</comment>
<dbReference type="HOGENOM" id="CLU_3023975_0_0_9"/>
<reference evidence="1 2" key="1">
    <citation type="submission" date="2013-01" db="EMBL/GenBank/DDBJ databases">
        <title>The Genome Sequence of Clostridium clostridioforme 90A8.</title>
        <authorList>
            <consortium name="The Broad Institute Genome Sequencing Platform"/>
            <person name="Earl A."/>
            <person name="Ward D."/>
            <person name="Feldgarden M."/>
            <person name="Gevers D."/>
            <person name="Courvalin P."/>
            <person name="Lambert T."/>
            <person name="Walker B."/>
            <person name="Young S.K."/>
            <person name="Zeng Q."/>
            <person name="Gargeya S."/>
            <person name="Fitzgerald M."/>
            <person name="Haas B."/>
            <person name="Abouelleil A."/>
            <person name="Alvarado L."/>
            <person name="Arachchi H.M."/>
            <person name="Berlin A.M."/>
            <person name="Chapman S.B."/>
            <person name="Dewar J."/>
            <person name="Goldberg J."/>
            <person name="Griggs A."/>
            <person name="Gujja S."/>
            <person name="Hansen M."/>
            <person name="Howarth C."/>
            <person name="Imamovic A."/>
            <person name="Larimer J."/>
            <person name="McCowan C."/>
            <person name="Murphy C."/>
            <person name="Neiman D."/>
            <person name="Pearson M."/>
            <person name="Priest M."/>
            <person name="Roberts A."/>
            <person name="Saif S."/>
            <person name="Shea T."/>
            <person name="Sisk P."/>
            <person name="Sykes S."/>
            <person name="Wortman J."/>
            <person name="Nusbaum C."/>
            <person name="Birren B."/>
        </authorList>
    </citation>
    <scope>NUCLEOTIDE SEQUENCE [LARGE SCALE GENOMIC DNA]</scope>
    <source>
        <strain evidence="1 2">90A8</strain>
    </source>
</reference>
<dbReference type="AlphaFoldDB" id="A0A0E2HLB6"/>
<name>A0A0E2HLB6_9FIRM</name>
<evidence type="ECO:0000313" key="2">
    <source>
        <dbReference type="Proteomes" id="UP000013085"/>
    </source>
</evidence>
<dbReference type="EMBL" id="AGYR01000039">
    <property type="protein sequence ID" value="ENZ12430.1"/>
    <property type="molecule type" value="Genomic_DNA"/>
</dbReference>
<dbReference type="PATRIC" id="fig|999408.3.peg.3827"/>
<accession>A0A0E2HLB6</accession>